<evidence type="ECO:0000259" key="10">
    <source>
        <dbReference type="Pfam" id="PF04290"/>
    </source>
</evidence>
<sequence length="158" mass="17926">MIKALEKIQMTIGAMFLLIFFAAIMVQIVTRHLGISVIWTEEVANYSFIWSVFMGASVMVSKREHFSFDFLIGKLQGKSKVSLLIVIDAVILLFSFALFYYGIETVQNFWNYNWTSIPELKMGYVWISIPIMGATMMIYSGSQLVNNIKSLKGRGAQA</sequence>
<dbReference type="Proteomes" id="UP000465062">
    <property type="component" value="Chromosome"/>
</dbReference>
<evidence type="ECO:0000313" key="11">
    <source>
        <dbReference type="EMBL" id="QHE60424.1"/>
    </source>
</evidence>
<dbReference type="GO" id="GO:0022857">
    <property type="term" value="F:transmembrane transporter activity"/>
    <property type="evidence" value="ECO:0007669"/>
    <property type="project" value="TreeGrafter"/>
</dbReference>
<gene>
    <name evidence="11" type="ORF">FHE72_04730</name>
</gene>
<keyword evidence="5 9" id="KW-0812">Transmembrane</keyword>
<evidence type="ECO:0000256" key="6">
    <source>
        <dbReference type="ARBA" id="ARBA00022989"/>
    </source>
</evidence>
<keyword evidence="4" id="KW-0997">Cell inner membrane</keyword>
<proteinExistence type="inferred from homology"/>
<evidence type="ECO:0000256" key="2">
    <source>
        <dbReference type="ARBA" id="ARBA00022448"/>
    </source>
</evidence>
<evidence type="ECO:0000256" key="3">
    <source>
        <dbReference type="ARBA" id="ARBA00022475"/>
    </source>
</evidence>
<dbReference type="EMBL" id="CP047394">
    <property type="protein sequence ID" value="QHE60424.1"/>
    <property type="molecule type" value="Genomic_DNA"/>
</dbReference>
<feature type="domain" description="Tripartite ATP-independent periplasmic transporters DctQ component" evidence="10">
    <location>
        <begin position="21"/>
        <end position="148"/>
    </location>
</feature>
<evidence type="ECO:0000256" key="5">
    <source>
        <dbReference type="ARBA" id="ARBA00022692"/>
    </source>
</evidence>
<keyword evidence="2" id="KW-0813">Transport</keyword>
<dbReference type="PANTHER" id="PTHR35011">
    <property type="entry name" value="2,3-DIKETO-L-GULONATE TRAP TRANSPORTER SMALL PERMEASE PROTEIN YIAM"/>
    <property type="match status" value="1"/>
</dbReference>
<name>A0A6I6UCI2_9BACI</name>
<dbReference type="AlphaFoldDB" id="A0A6I6UCI2"/>
<dbReference type="GO" id="GO:0015740">
    <property type="term" value="P:C4-dicarboxylate transport"/>
    <property type="evidence" value="ECO:0007669"/>
    <property type="project" value="TreeGrafter"/>
</dbReference>
<dbReference type="GO" id="GO:0005886">
    <property type="term" value="C:plasma membrane"/>
    <property type="evidence" value="ECO:0007669"/>
    <property type="project" value="UniProtKB-SubCell"/>
</dbReference>
<comment type="similarity">
    <text evidence="8">Belongs to the TRAP transporter small permease family.</text>
</comment>
<dbReference type="RefSeq" id="WP_159361400.1">
    <property type="nucleotide sequence ID" value="NZ_CP047394.1"/>
</dbReference>
<evidence type="ECO:0000313" key="12">
    <source>
        <dbReference type="Proteomes" id="UP000465062"/>
    </source>
</evidence>
<protein>
    <submittedName>
        <fullName evidence="11">TRAP transporter small permease subunit</fullName>
    </submittedName>
</protein>
<evidence type="ECO:0000256" key="9">
    <source>
        <dbReference type="SAM" id="Phobius"/>
    </source>
</evidence>
<feature type="transmembrane region" description="Helical" evidence="9">
    <location>
        <begin position="43"/>
        <end position="60"/>
    </location>
</feature>
<evidence type="ECO:0000256" key="4">
    <source>
        <dbReference type="ARBA" id="ARBA00022519"/>
    </source>
</evidence>
<organism evidence="11 12">
    <name type="scientific">Rossellomorea vietnamensis</name>
    <dbReference type="NCBI Taxonomy" id="218284"/>
    <lineage>
        <taxon>Bacteria</taxon>
        <taxon>Bacillati</taxon>
        <taxon>Bacillota</taxon>
        <taxon>Bacilli</taxon>
        <taxon>Bacillales</taxon>
        <taxon>Bacillaceae</taxon>
        <taxon>Rossellomorea</taxon>
    </lineage>
</organism>
<evidence type="ECO:0000256" key="8">
    <source>
        <dbReference type="ARBA" id="ARBA00038436"/>
    </source>
</evidence>
<dbReference type="InterPro" id="IPR007387">
    <property type="entry name" value="TRAP_DctQ"/>
</dbReference>
<reference evidence="11 12" key="1">
    <citation type="submission" date="2019-06" db="EMBL/GenBank/DDBJ databases">
        <title>An operon consisting of a P-type ATPase gene and a transcriptional regular gene given the different cadmium resistance in Bacillus vietamensis 151-6 and Bacillus marisflavi 151-25.</title>
        <authorList>
            <person name="Yu X."/>
        </authorList>
    </citation>
    <scope>NUCLEOTIDE SEQUENCE [LARGE SCALE GENOMIC DNA]</scope>
    <source>
        <strain evidence="11 12">151-6</strain>
    </source>
</reference>
<evidence type="ECO:0000256" key="1">
    <source>
        <dbReference type="ARBA" id="ARBA00004429"/>
    </source>
</evidence>
<dbReference type="Pfam" id="PF04290">
    <property type="entry name" value="DctQ"/>
    <property type="match status" value="1"/>
</dbReference>
<feature type="transmembrane region" description="Helical" evidence="9">
    <location>
        <begin position="81"/>
        <end position="103"/>
    </location>
</feature>
<dbReference type="InterPro" id="IPR055348">
    <property type="entry name" value="DctQ"/>
</dbReference>
<dbReference type="KEGG" id="bvq:FHE72_04730"/>
<feature type="transmembrane region" description="Helical" evidence="9">
    <location>
        <begin position="123"/>
        <end position="145"/>
    </location>
</feature>
<evidence type="ECO:0000256" key="7">
    <source>
        <dbReference type="ARBA" id="ARBA00023136"/>
    </source>
</evidence>
<feature type="transmembrane region" description="Helical" evidence="9">
    <location>
        <begin position="12"/>
        <end position="31"/>
    </location>
</feature>
<keyword evidence="3" id="KW-1003">Cell membrane</keyword>
<keyword evidence="6 9" id="KW-1133">Transmembrane helix</keyword>
<keyword evidence="7 9" id="KW-0472">Membrane</keyword>
<accession>A0A6I6UCI2</accession>
<comment type="subcellular location">
    <subcellularLocation>
        <location evidence="1">Cell inner membrane</location>
        <topology evidence="1">Multi-pass membrane protein</topology>
    </subcellularLocation>
</comment>
<dbReference type="PANTHER" id="PTHR35011:SF5">
    <property type="entry name" value="SIALIC ACID TRAP TRANSPORTER SMALL PERMEASE PROTEIN SIAQ"/>
    <property type="match status" value="1"/>
</dbReference>